<dbReference type="PROSITE" id="PS50893">
    <property type="entry name" value="ABC_TRANSPORTER_2"/>
    <property type="match status" value="1"/>
</dbReference>
<dbReference type="AlphaFoldDB" id="A0A212S749"/>
<dbReference type="Pfam" id="PF00005">
    <property type="entry name" value="ABC_tran"/>
    <property type="match status" value="1"/>
</dbReference>
<evidence type="ECO:0000256" key="1">
    <source>
        <dbReference type="ARBA" id="ARBA00005417"/>
    </source>
</evidence>
<protein>
    <submittedName>
        <fullName evidence="8">Iron complex transport system ATP-binding protein</fullName>
    </submittedName>
</protein>
<dbReference type="CDD" id="cd03214">
    <property type="entry name" value="ABC_Iron-Siderophores_B12_Hemin"/>
    <property type="match status" value="1"/>
</dbReference>
<comment type="similarity">
    <text evidence="1">Belongs to the ABC transporter superfamily.</text>
</comment>
<gene>
    <name evidence="8" type="ORF">SAMN06265338_11439</name>
</gene>
<comment type="function">
    <text evidence="6">Part of the ABC transporter complex HmuTUV involved in hemin import. Responsible for energy coupling to the transport system.</text>
</comment>
<dbReference type="Gene3D" id="3.40.50.300">
    <property type="entry name" value="P-loop containing nucleotide triphosphate hydrolases"/>
    <property type="match status" value="1"/>
</dbReference>
<keyword evidence="2" id="KW-0813">Transport</keyword>
<dbReference type="InterPro" id="IPR003439">
    <property type="entry name" value="ABC_transporter-like_ATP-bd"/>
</dbReference>
<dbReference type="NCBIfam" id="NF010068">
    <property type="entry name" value="PRK13548.1"/>
    <property type="match status" value="1"/>
</dbReference>
<dbReference type="EMBL" id="FYDG01000014">
    <property type="protein sequence ID" value="SNB80994.1"/>
    <property type="molecule type" value="Genomic_DNA"/>
</dbReference>
<dbReference type="PANTHER" id="PTHR42794:SF1">
    <property type="entry name" value="HEMIN IMPORT ATP-BINDING PROTEIN HMUV"/>
    <property type="match status" value="1"/>
</dbReference>
<evidence type="ECO:0000256" key="6">
    <source>
        <dbReference type="ARBA" id="ARBA00037066"/>
    </source>
</evidence>
<evidence type="ECO:0000313" key="9">
    <source>
        <dbReference type="Proteomes" id="UP000198418"/>
    </source>
</evidence>
<dbReference type="GO" id="GO:0016887">
    <property type="term" value="F:ATP hydrolysis activity"/>
    <property type="evidence" value="ECO:0007669"/>
    <property type="project" value="InterPro"/>
</dbReference>
<dbReference type="SMART" id="SM00382">
    <property type="entry name" value="AAA"/>
    <property type="match status" value="1"/>
</dbReference>
<dbReference type="RefSeq" id="WP_088522091.1">
    <property type="nucleotide sequence ID" value="NZ_FYDG01000014.1"/>
</dbReference>
<keyword evidence="9" id="KW-1185">Reference proteome</keyword>
<keyword evidence="4 8" id="KW-0067">ATP-binding</keyword>
<feature type="domain" description="ABC transporter" evidence="7">
    <location>
        <begin position="5"/>
        <end position="247"/>
    </location>
</feature>
<organism evidence="8 9">
    <name type="scientific">Rhodoblastus acidophilus</name>
    <name type="common">Rhodopseudomonas acidophila</name>
    <dbReference type="NCBI Taxonomy" id="1074"/>
    <lineage>
        <taxon>Bacteria</taxon>
        <taxon>Pseudomonadati</taxon>
        <taxon>Pseudomonadota</taxon>
        <taxon>Alphaproteobacteria</taxon>
        <taxon>Hyphomicrobiales</taxon>
        <taxon>Rhodoblastaceae</taxon>
        <taxon>Rhodoblastus</taxon>
    </lineage>
</organism>
<keyword evidence="5" id="KW-1278">Translocase</keyword>
<accession>A0A212S749</accession>
<dbReference type="InterPro" id="IPR027417">
    <property type="entry name" value="P-loop_NTPase"/>
</dbReference>
<dbReference type="OrthoDB" id="9810077at2"/>
<evidence type="ECO:0000256" key="3">
    <source>
        <dbReference type="ARBA" id="ARBA00022741"/>
    </source>
</evidence>
<evidence type="ECO:0000313" key="8">
    <source>
        <dbReference type="EMBL" id="SNB80994.1"/>
    </source>
</evidence>
<dbReference type="PANTHER" id="PTHR42794">
    <property type="entry name" value="HEMIN IMPORT ATP-BINDING PROTEIN HMUV"/>
    <property type="match status" value="1"/>
</dbReference>
<dbReference type="InterPro" id="IPR003593">
    <property type="entry name" value="AAA+_ATPase"/>
</dbReference>
<dbReference type="GO" id="GO:0005524">
    <property type="term" value="F:ATP binding"/>
    <property type="evidence" value="ECO:0007669"/>
    <property type="project" value="UniProtKB-KW"/>
</dbReference>
<reference evidence="9" key="1">
    <citation type="submission" date="2017-06" db="EMBL/GenBank/DDBJ databases">
        <authorList>
            <person name="Varghese N."/>
            <person name="Submissions S."/>
        </authorList>
    </citation>
    <scope>NUCLEOTIDE SEQUENCE [LARGE SCALE GENOMIC DNA]</scope>
    <source>
        <strain evidence="9">DSM 137</strain>
    </source>
</reference>
<dbReference type="InterPro" id="IPR017871">
    <property type="entry name" value="ABC_transporter-like_CS"/>
</dbReference>
<evidence type="ECO:0000256" key="4">
    <source>
        <dbReference type="ARBA" id="ARBA00022840"/>
    </source>
</evidence>
<dbReference type="PROSITE" id="PS00211">
    <property type="entry name" value="ABC_TRANSPORTER_1"/>
    <property type="match status" value="1"/>
</dbReference>
<evidence type="ECO:0000259" key="7">
    <source>
        <dbReference type="PROSITE" id="PS50893"/>
    </source>
</evidence>
<evidence type="ECO:0000256" key="5">
    <source>
        <dbReference type="ARBA" id="ARBA00022967"/>
    </source>
</evidence>
<proteinExistence type="inferred from homology"/>
<keyword evidence="3" id="KW-0547">Nucleotide-binding</keyword>
<evidence type="ECO:0000256" key="2">
    <source>
        <dbReference type="ARBA" id="ARBA00022448"/>
    </source>
</evidence>
<dbReference type="Proteomes" id="UP000198418">
    <property type="component" value="Unassembled WGS sequence"/>
</dbReference>
<sequence length="281" mass="30067">MNTFIQAENLSYAVNGRKLIDAVSIGFDPGEFVAIIGPNGAGKSTLLRLLSGELRPSAGRVAWSGEPAEKLSPARLALRRAVMAQGAALAFSYPVHEVARQGLAVVGRRLPKIQADKIVTRALAVSGVQHLSYRNFLTLSGGEQQRARFARALCQLKAAQEHGRFCQALLLDEPTSSLDLEHQLALLGAARAIVGSGVTVIAIVHDLNIAARFADRLVVLAGGRVVADGPAAQVIDEALVREIFRATMRVDRESATGLPIVLPQTNINRCDVHAQAFLARF</sequence>
<name>A0A212S749_RHOAC</name>
<dbReference type="SUPFAM" id="SSF52540">
    <property type="entry name" value="P-loop containing nucleoside triphosphate hydrolases"/>
    <property type="match status" value="1"/>
</dbReference>